<evidence type="ECO:0000313" key="9">
    <source>
        <dbReference type="EMBL" id="JAC29270.1"/>
    </source>
</evidence>
<evidence type="ECO:0000256" key="6">
    <source>
        <dbReference type="ARBA" id="ARBA00022839"/>
    </source>
</evidence>
<dbReference type="PANTHER" id="PTHR12415">
    <property type="entry name" value="TYROSYL-DNA PHOSPHODIESTERASE 1"/>
    <property type="match status" value="1"/>
</dbReference>
<keyword evidence="6" id="KW-0269">Exonuclease</keyword>
<dbReference type="GO" id="GO:0017005">
    <property type="term" value="F:3'-tyrosyl-DNA phosphodiesterase activity"/>
    <property type="evidence" value="ECO:0007669"/>
    <property type="project" value="TreeGrafter"/>
</dbReference>
<evidence type="ECO:0000256" key="4">
    <source>
        <dbReference type="ARBA" id="ARBA00022763"/>
    </source>
</evidence>
<evidence type="ECO:0000256" key="1">
    <source>
        <dbReference type="ARBA" id="ARBA00004123"/>
    </source>
</evidence>
<accession>A0A023G8N4</accession>
<dbReference type="AlphaFoldDB" id="A0A023G8N4"/>
<dbReference type="GO" id="GO:0004527">
    <property type="term" value="F:exonuclease activity"/>
    <property type="evidence" value="ECO:0007669"/>
    <property type="project" value="UniProtKB-KW"/>
</dbReference>
<evidence type="ECO:0000256" key="5">
    <source>
        <dbReference type="ARBA" id="ARBA00022801"/>
    </source>
</evidence>
<dbReference type="InterPro" id="IPR010347">
    <property type="entry name" value="Tdp1"/>
</dbReference>
<proteinExistence type="evidence at transcript level"/>
<keyword evidence="5" id="KW-0378">Hydrolase</keyword>
<evidence type="ECO:0000256" key="2">
    <source>
        <dbReference type="ARBA" id="ARBA00010205"/>
    </source>
</evidence>
<dbReference type="GO" id="GO:0005634">
    <property type="term" value="C:nucleus"/>
    <property type="evidence" value="ECO:0007669"/>
    <property type="project" value="UniProtKB-SubCell"/>
</dbReference>
<name>A0A023G8N4_AMBTT</name>
<sequence length="80" mass="9093">MIRSYELGVLLFPASFGQATTFIVSDESCSSSALYLPLPYDLPLVPYTSDDEPWTWDSQHRELPDRFGNMWCPPAGRHGR</sequence>
<evidence type="ECO:0000256" key="8">
    <source>
        <dbReference type="ARBA" id="ARBA00023242"/>
    </source>
</evidence>
<dbReference type="Pfam" id="PF06087">
    <property type="entry name" value="Tyr-DNA_phospho"/>
    <property type="match status" value="1"/>
</dbReference>
<dbReference type="GO" id="GO:0003690">
    <property type="term" value="F:double-stranded DNA binding"/>
    <property type="evidence" value="ECO:0007669"/>
    <property type="project" value="TreeGrafter"/>
</dbReference>
<dbReference type="SUPFAM" id="SSF56024">
    <property type="entry name" value="Phospholipase D/nuclease"/>
    <property type="match status" value="1"/>
</dbReference>
<protein>
    <submittedName>
        <fullName evidence="9">Putative tyrosyl-dna phosphodiesterase</fullName>
    </submittedName>
</protein>
<comment type="subcellular location">
    <subcellularLocation>
        <location evidence="1">Nucleus</location>
    </subcellularLocation>
</comment>
<dbReference type="EMBL" id="GBBM01006148">
    <property type="protein sequence ID" value="JAC29270.1"/>
    <property type="molecule type" value="mRNA"/>
</dbReference>
<keyword evidence="8" id="KW-0539">Nucleus</keyword>
<dbReference type="Gene3D" id="3.30.870.10">
    <property type="entry name" value="Endonuclease Chain A"/>
    <property type="match status" value="1"/>
</dbReference>
<organism evidence="9">
    <name type="scientific">Amblyomma triste</name>
    <name type="common">Neotropical tick</name>
    <dbReference type="NCBI Taxonomy" id="251400"/>
    <lineage>
        <taxon>Eukaryota</taxon>
        <taxon>Metazoa</taxon>
        <taxon>Ecdysozoa</taxon>
        <taxon>Arthropoda</taxon>
        <taxon>Chelicerata</taxon>
        <taxon>Arachnida</taxon>
        <taxon>Acari</taxon>
        <taxon>Parasitiformes</taxon>
        <taxon>Ixodida</taxon>
        <taxon>Ixodoidea</taxon>
        <taxon>Ixodidae</taxon>
        <taxon>Amblyomminae</taxon>
        <taxon>Amblyomma</taxon>
    </lineage>
</organism>
<keyword evidence="7" id="KW-0234">DNA repair</keyword>
<keyword evidence="3" id="KW-0540">Nuclease</keyword>
<dbReference type="PANTHER" id="PTHR12415:SF0">
    <property type="entry name" value="TYROSYL-DNA PHOSPHODIESTERASE 1"/>
    <property type="match status" value="1"/>
</dbReference>
<dbReference type="GO" id="GO:0006281">
    <property type="term" value="P:DNA repair"/>
    <property type="evidence" value="ECO:0007669"/>
    <property type="project" value="UniProtKB-KW"/>
</dbReference>
<keyword evidence="4" id="KW-0227">DNA damage</keyword>
<evidence type="ECO:0000256" key="3">
    <source>
        <dbReference type="ARBA" id="ARBA00022722"/>
    </source>
</evidence>
<dbReference type="GO" id="GO:0003697">
    <property type="term" value="F:single-stranded DNA binding"/>
    <property type="evidence" value="ECO:0007669"/>
    <property type="project" value="TreeGrafter"/>
</dbReference>
<comment type="similarity">
    <text evidence="2">Belongs to the tyrosyl-DNA phosphodiesterase family.</text>
</comment>
<evidence type="ECO:0000256" key="7">
    <source>
        <dbReference type="ARBA" id="ARBA00023204"/>
    </source>
</evidence>
<reference evidence="9" key="1">
    <citation type="submission" date="2014-03" db="EMBL/GenBank/DDBJ databases">
        <title>The sialotranscriptome of Amblyomma triste, Amblyomma parvum and Amblyomma cajennense ticks, uncovered by 454-based RNA-seq.</title>
        <authorList>
            <person name="Garcia G.R."/>
            <person name="Gardinassi L.G."/>
            <person name="Ribeiro J.M."/>
            <person name="Anatriello E."/>
            <person name="Ferreira B.R."/>
            <person name="Moreira H.N."/>
            <person name="Mafra C."/>
            <person name="Olegario M.M."/>
            <person name="Szabo P.J."/>
            <person name="Miranda-Santos I.K."/>
            <person name="Maruyama S.R."/>
        </authorList>
    </citation>
    <scope>NUCLEOTIDE SEQUENCE</scope>
    <source>
        <strain evidence="9">Mato Grasso do Sul</strain>
        <tissue evidence="9">Salivary glands</tissue>
    </source>
</reference>